<reference evidence="1" key="1">
    <citation type="submission" date="2020-05" db="EMBL/GenBank/DDBJ databases">
        <authorList>
            <person name="Chiriac C."/>
            <person name="Salcher M."/>
            <person name="Ghai R."/>
            <person name="Kavagutti S V."/>
        </authorList>
    </citation>
    <scope>NUCLEOTIDE SEQUENCE</scope>
</reference>
<proteinExistence type="predicted"/>
<name>A0A6J5R7Y9_9CAUD</name>
<sequence length="86" mass="9543">MPKPELAVETAEGGFSGYDRAGLVEKILTMSEELLSIASEFQASGLAAKLEWDAYNCLTDAAVYTRSSAHWVKQWMNAQEKESKQK</sequence>
<protein>
    <submittedName>
        <fullName evidence="1">Uncharacterized protein</fullName>
    </submittedName>
</protein>
<dbReference type="EMBL" id="LR797193">
    <property type="protein sequence ID" value="CAB4193029.1"/>
    <property type="molecule type" value="Genomic_DNA"/>
</dbReference>
<evidence type="ECO:0000313" key="1">
    <source>
        <dbReference type="EMBL" id="CAB4193029.1"/>
    </source>
</evidence>
<organism evidence="1">
    <name type="scientific">uncultured Caudovirales phage</name>
    <dbReference type="NCBI Taxonomy" id="2100421"/>
    <lineage>
        <taxon>Viruses</taxon>
        <taxon>Duplodnaviria</taxon>
        <taxon>Heunggongvirae</taxon>
        <taxon>Uroviricota</taxon>
        <taxon>Caudoviricetes</taxon>
        <taxon>Peduoviridae</taxon>
        <taxon>Maltschvirus</taxon>
        <taxon>Maltschvirus maltsch</taxon>
    </lineage>
</organism>
<accession>A0A6J5R7Y9</accession>
<gene>
    <name evidence="1" type="ORF">UFOVP1246_29</name>
</gene>